<reference evidence="20" key="1">
    <citation type="submission" date="2023-07" db="EMBL/GenBank/DDBJ databases">
        <title>30 novel species of actinomycetes from the DSMZ collection.</title>
        <authorList>
            <person name="Nouioui I."/>
        </authorList>
    </citation>
    <scope>NUCLEOTIDE SEQUENCE [LARGE SCALE GENOMIC DNA]</scope>
    <source>
        <strain evidence="20">DSM 44399</strain>
    </source>
</reference>
<dbReference type="RefSeq" id="WP_311421696.1">
    <property type="nucleotide sequence ID" value="NZ_JAVREH010000003.1"/>
</dbReference>
<sequence length="1134" mass="123238">MTTKTTYRPVDIARMLELFPPTDEQAVVIQAPLRPSVVIAGAGSGKTETMAARVVWLVANELVAADRILGLTFTRKAAGELQHRIRARLKSLQRALGRDYEPTGEPTVLTYAAYSGRLVDEHGIVLGAEPGSRLLTEAARWQVADSVVRHYDGAFSVEPGVISTVTERVLDLSGQLADHLAEPCQIHELAACLREQLDPLGPKPRTRREWPENVQRLRDSLVKRSELLPLAERFADQKRMDGLLDFTDQMVIATRLAALPGVAEIERSRYDVVLLDEYQDTGYAQIEMLAALFADGRAVTAVGDPLQSIYSWRGASAGNITRFSHRFRESGGEPAAVYSLMTSWRNDKRILDVANKVAAPLRRSGEKPLSPRPDAPAGLVTATYRETVADEAGWLAERLRDEWDNRTDWTQGQRTLAVLVRKRSGIALIAQALRGAGLPVEVVDLGGLLTLPEIADVRAVLQVLVDHNSGGSLARLLTGARWRVGPADLVALHERARAQARLTGASVRRHLEAVTDPEDDPDDTDDEERIEPSLIEALDDLGEPSGYSAQGYRRLADCGAMLRRLRRRLDMTLPDLIAEIERALGLDVEVEARPGVSDAGRANLDRFIDEAARFASDRAGAGVSAFLGYLKAAEQEEYGLKPATVDVLPERVQVLTVHGAKGLEWDVVAVAGLVTDGFPDAAKNHDWASTPALLPSPLRGDHDELPRLDFTGCGHRGDAEDRISEHRERLKQRHLLEERRLAYVAFTRARKALYASGAAWGAGSKPRAASIFLIELADGAGAEPAGNSDVEIDGWHVLADGDENPLTADDVHASWPADPLGVRRADVERGAQRVLVAITELRDADAHGPGVADADTPLAELWRRDVDLLLAERAASMATGPIDVVMPEQLSVSDVVTLSADASELARRLRRPLPQQPARHARRGTAFHQWLEQRWAADALLDIDELPGAVDELVDDDALDDLKAAFERSSWADRTPIAVEVGFEMSFGGRVVRGRMDAVFAESDGRFTVVDWKTGRPPTRKDAEAKSLQLALYRLAWASIQGIPNSQLDTVGAAFYYVGADVTVAPTDLLDADQLRELINGPEADPADSAARELDAAEAAEPEAGPETAASAANSAPGSGGKPRRAEPDDILGP</sequence>
<keyword evidence="5 15" id="KW-0378">Hydrolase</keyword>
<dbReference type="Gene3D" id="3.90.320.10">
    <property type="match status" value="1"/>
</dbReference>
<dbReference type="EC" id="5.6.2.4" evidence="13"/>
<evidence type="ECO:0000256" key="15">
    <source>
        <dbReference type="PROSITE-ProRule" id="PRU00560"/>
    </source>
</evidence>
<evidence type="ECO:0000256" key="12">
    <source>
        <dbReference type="ARBA" id="ARBA00034617"/>
    </source>
</evidence>
<dbReference type="GO" id="GO:0004386">
    <property type="term" value="F:helicase activity"/>
    <property type="evidence" value="ECO:0007669"/>
    <property type="project" value="UniProtKB-KW"/>
</dbReference>
<keyword evidence="8 15" id="KW-0067">ATP-binding</keyword>
<dbReference type="EMBL" id="JAVREH010000003">
    <property type="protein sequence ID" value="MDT0260546.1"/>
    <property type="molecule type" value="Genomic_DNA"/>
</dbReference>
<keyword evidence="2" id="KW-0540">Nuclease</keyword>
<dbReference type="PANTHER" id="PTHR11070">
    <property type="entry name" value="UVRD / RECB / PCRA DNA HELICASE FAMILY MEMBER"/>
    <property type="match status" value="1"/>
</dbReference>
<dbReference type="InterPro" id="IPR013986">
    <property type="entry name" value="DExx_box_DNA_helicase_dom_sf"/>
</dbReference>
<evidence type="ECO:0000313" key="20">
    <source>
        <dbReference type="Proteomes" id="UP001183176"/>
    </source>
</evidence>
<dbReference type="InterPro" id="IPR011335">
    <property type="entry name" value="Restrct_endonuc-II-like"/>
</dbReference>
<dbReference type="Proteomes" id="UP001183176">
    <property type="component" value="Unassembled WGS sequence"/>
</dbReference>
<keyword evidence="7" id="KW-0269">Exonuclease</keyword>
<comment type="catalytic activity">
    <reaction evidence="12">
        <text>Couples ATP hydrolysis with the unwinding of duplex DNA by translocating in the 3'-5' direction.</text>
        <dbReference type="EC" id="5.6.2.4"/>
    </reaction>
</comment>
<evidence type="ECO:0000256" key="1">
    <source>
        <dbReference type="ARBA" id="ARBA00009922"/>
    </source>
</evidence>
<feature type="compositionally biased region" description="Low complexity" evidence="16">
    <location>
        <begin position="1102"/>
        <end position="1117"/>
    </location>
</feature>
<dbReference type="Gene3D" id="1.10.486.10">
    <property type="entry name" value="PCRA, domain 4"/>
    <property type="match status" value="1"/>
</dbReference>
<feature type="region of interest" description="Disordered" evidence="16">
    <location>
        <begin position="1081"/>
        <end position="1134"/>
    </location>
</feature>
<dbReference type="CDD" id="cd17932">
    <property type="entry name" value="DEXQc_UvrD"/>
    <property type="match status" value="1"/>
</dbReference>
<evidence type="ECO:0000256" key="8">
    <source>
        <dbReference type="ARBA" id="ARBA00022840"/>
    </source>
</evidence>
<dbReference type="Gene3D" id="3.40.50.300">
    <property type="entry name" value="P-loop containing nucleotide triphosphate hydrolases"/>
    <property type="match status" value="3"/>
</dbReference>
<dbReference type="InterPro" id="IPR038726">
    <property type="entry name" value="PDDEXK_AddAB-type"/>
</dbReference>
<dbReference type="SUPFAM" id="SSF52540">
    <property type="entry name" value="P-loop containing nucleoside triphosphate hydrolases"/>
    <property type="match status" value="1"/>
</dbReference>
<dbReference type="Pfam" id="PF13361">
    <property type="entry name" value="UvrD_C"/>
    <property type="match status" value="2"/>
</dbReference>
<name>A0ABU2J6D1_9ACTN</name>
<dbReference type="Pfam" id="PF12705">
    <property type="entry name" value="PDDEXK_1"/>
    <property type="match status" value="1"/>
</dbReference>
<evidence type="ECO:0000256" key="14">
    <source>
        <dbReference type="ARBA" id="ARBA00048988"/>
    </source>
</evidence>
<evidence type="ECO:0000256" key="2">
    <source>
        <dbReference type="ARBA" id="ARBA00022722"/>
    </source>
</evidence>
<dbReference type="PANTHER" id="PTHR11070:SF55">
    <property type="entry name" value="DNA 3'-5' HELICASE"/>
    <property type="match status" value="1"/>
</dbReference>
<evidence type="ECO:0000313" key="19">
    <source>
        <dbReference type="EMBL" id="MDT0260546.1"/>
    </source>
</evidence>
<dbReference type="InterPro" id="IPR027417">
    <property type="entry name" value="P-loop_NTPase"/>
</dbReference>
<keyword evidence="9" id="KW-0238">DNA-binding</keyword>
<keyword evidence="6 15" id="KW-0347">Helicase</keyword>
<dbReference type="PROSITE" id="PS51198">
    <property type="entry name" value="UVRD_HELICASE_ATP_BIND"/>
    <property type="match status" value="1"/>
</dbReference>
<evidence type="ECO:0000256" key="5">
    <source>
        <dbReference type="ARBA" id="ARBA00022801"/>
    </source>
</evidence>
<keyword evidence="4" id="KW-0227">DNA damage</keyword>
<dbReference type="PROSITE" id="PS51217">
    <property type="entry name" value="UVRD_HELICASE_CTER"/>
    <property type="match status" value="1"/>
</dbReference>
<dbReference type="Pfam" id="PF00580">
    <property type="entry name" value="UvrD-helicase"/>
    <property type="match status" value="1"/>
</dbReference>
<comment type="catalytic activity">
    <reaction evidence="14">
        <text>ATP + H2O = ADP + phosphate + H(+)</text>
        <dbReference type="Rhea" id="RHEA:13065"/>
        <dbReference type="ChEBI" id="CHEBI:15377"/>
        <dbReference type="ChEBI" id="CHEBI:15378"/>
        <dbReference type="ChEBI" id="CHEBI:30616"/>
        <dbReference type="ChEBI" id="CHEBI:43474"/>
        <dbReference type="ChEBI" id="CHEBI:456216"/>
        <dbReference type="EC" id="5.6.2.4"/>
    </reaction>
</comment>
<gene>
    <name evidence="19" type="ORF">RM423_03980</name>
</gene>
<evidence type="ECO:0000256" key="11">
    <source>
        <dbReference type="ARBA" id="ARBA00023235"/>
    </source>
</evidence>
<feature type="domain" description="UvrD-like helicase ATP-binding" evidence="17">
    <location>
        <begin position="19"/>
        <end position="347"/>
    </location>
</feature>
<evidence type="ECO:0000259" key="18">
    <source>
        <dbReference type="PROSITE" id="PS51217"/>
    </source>
</evidence>
<evidence type="ECO:0000256" key="9">
    <source>
        <dbReference type="ARBA" id="ARBA00023125"/>
    </source>
</evidence>
<dbReference type="GO" id="GO:0016787">
    <property type="term" value="F:hydrolase activity"/>
    <property type="evidence" value="ECO:0007669"/>
    <property type="project" value="UniProtKB-KW"/>
</dbReference>
<evidence type="ECO:0000256" key="3">
    <source>
        <dbReference type="ARBA" id="ARBA00022741"/>
    </source>
</evidence>
<protein>
    <recommendedName>
        <fullName evidence="13">DNA 3'-5' helicase</fullName>
        <ecNumber evidence="13">5.6.2.4</ecNumber>
    </recommendedName>
</protein>
<accession>A0ABU2J6D1</accession>
<dbReference type="InterPro" id="IPR011604">
    <property type="entry name" value="PDDEXK-like_dom_sf"/>
</dbReference>
<keyword evidence="10" id="KW-0234">DNA repair</keyword>
<dbReference type="InterPro" id="IPR014017">
    <property type="entry name" value="DNA_helicase_UvrD-like_C"/>
</dbReference>
<evidence type="ECO:0000256" key="4">
    <source>
        <dbReference type="ARBA" id="ARBA00022763"/>
    </source>
</evidence>
<dbReference type="Gene3D" id="1.10.10.160">
    <property type="match status" value="1"/>
</dbReference>
<dbReference type="SUPFAM" id="SSF52980">
    <property type="entry name" value="Restriction endonuclease-like"/>
    <property type="match status" value="1"/>
</dbReference>
<keyword evidence="20" id="KW-1185">Reference proteome</keyword>
<feature type="binding site" evidence="15">
    <location>
        <begin position="40"/>
        <end position="47"/>
    </location>
    <ligand>
        <name>ATP</name>
        <dbReference type="ChEBI" id="CHEBI:30616"/>
    </ligand>
</feature>
<evidence type="ECO:0000256" key="10">
    <source>
        <dbReference type="ARBA" id="ARBA00023204"/>
    </source>
</evidence>
<dbReference type="InterPro" id="IPR000212">
    <property type="entry name" value="DNA_helicase_UvrD/REP"/>
</dbReference>
<evidence type="ECO:0000256" key="6">
    <source>
        <dbReference type="ARBA" id="ARBA00022806"/>
    </source>
</evidence>
<evidence type="ECO:0000256" key="16">
    <source>
        <dbReference type="SAM" id="MobiDB-lite"/>
    </source>
</evidence>
<keyword evidence="11" id="KW-0413">Isomerase</keyword>
<comment type="similarity">
    <text evidence="1">Belongs to the helicase family. UvrD subfamily.</text>
</comment>
<proteinExistence type="inferred from homology"/>
<dbReference type="InterPro" id="IPR014016">
    <property type="entry name" value="UvrD-like_ATP-bd"/>
</dbReference>
<comment type="caution">
    <text evidence="19">The sequence shown here is derived from an EMBL/GenBank/DDBJ whole genome shotgun (WGS) entry which is preliminary data.</text>
</comment>
<keyword evidence="3 15" id="KW-0547">Nucleotide-binding</keyword>
<evidence type="ECO:0000259" key="17">
    <source>
        <dbReference type="PROSITE" id="PS51198"/>
    </source>
</evidence>
<organism evidence="19 20">
    <name type="scientific">Jatrophihabitans lederbergiae</name>
    <dbReference type="NCBI Taxonomy" id="3075547"/>
    <lineage>
        <taxon>Bacteria</taxon>
        <taxon>Bacillati</taxon>
        <taxon>Actinomycetota</taxon>
        <taxon>Actinomycetes</taxon>
        <taxon>Jatrophihabitantales</taxon>
        <taxon>Jatrophihabitantaceae</taxon>
        <taxon>Jatrophihabitans</taxon>
    </lineage>
</organism>
<evidence type="ECO:0000256" key="13">
    <source>
        <dbReference type="ARBA" id="ARBA00034808"/>
    </source>
</evidence>
<feature type="domain" description="UvrD-like helicase C-terminal" evidence="18">
    <location>
        <begin position="348"/>
        <end position="662"/>
    </location>
</feature>
<evidence type="ECO:0000256" key="7">
    <source>
        <dbReference type="ARBA" id="ARBA00022839"/>
    </source>
</evidence>